<name>A3JXL1_SAGS3</name>
<dbReference type="InterPro" id="IPR001466">
    <property type="entry name" value="Beta-lactam-related"/>
</dbReference>
<protein>
    <recommendedName>
        <fullName evidence="1">Beta-lactamase-related domain-containing protein</fullName>
    </recommendedName>
</protein>
<keyword evidence="3" id="KW-1185">Reference proteome</keyword>
<dbReference type="Gene3D" id="3.40.710.10">
    <property type="entry name" value="DD-peptidase/beta-lactamase superfamily"/>
    <property type="match status" value="1"/>
</dbReference>
<dbReference type="InterPro" id="IPR050789">
    <property type="entry name" value="Diverse_Enzym_Activities"/>
</dbReference>
<sequence>MKRIHKISNIPARDWRDCPDKDTYGFTAEVADAATQALDRLVTTSFIAIAGGDVLYDYGDVSQVSYCASVRKSILSMLYGIYVERGVIDLHATMTDLGIDENEGLLDIEKTATLRDLITSSSGVYHPAGSPGGDTKGIPERGSKVPGKHFFYNNWDFNVLGAAFEKLTGKSVFKAFEEHLAGPLGLQDFDINRQRMLGYPDASRYYAYHMFLSARDLARIGHLMTRGGRWDDQQLIPPNWVTESTSMFTAARDMDNRMERIAGYSYLWWLPDVPAGKPWWRGSFFAVGNFGQYALCLPALDMTFVHRHAITDEQAIGRNQGTFHGELATVTMQEFLAVCDIFTDEVGPMVWSR</sequence>
<accession>A3JXL1</accession>
<dbReference type="PANTHER" id="PTHR43283">
    <property type="entry name" value="BETA-LACTAMASE-RELATED"/>
    <property type="match status" value="1"/>
</dbReference>
<dbReference type="OrthoDB" id="9814204at2"/>
<evidence type="ECO:0000313" key="3">
    <source>
        <dbReference type="Proteomes" id="UP000005713"/>
    </source>
</evidence>
<dbReference type="EMBL" id="AAYA01000001">
    <property type="protein sequence ID" value="EBA10247.1"/>
    <property type="molecule type" value="Genomic_DNA"/>
</dbReference>
<dbReference type="eggNOG" id="COG1680">
    <property type="taxonomic scope" value="Bacteria"/>
</dbReference>
<dbReference type="Pfam" id="PF00144">
    <property type="entry name" value="Beta-lactamase"/>
    <property type="match status" value="1"/>
</dbReference>
<organism evidence="2 3">
    <name type="scientific">Sagittula stellata (strain ATCC 700073 / DSM 11524 / E-37)</name>
    <dbReference type="NCBI Taxonomy" id="388399"/>
    <lineage>
        <taxon>Bacteria</taxon>
        <taxon>Pseudomonadati</taxon>
        <taxon>Pseudomonadota</taxon>
        <taxon>Alphaproteobacteria</taxon>
        <taxon>Rhodobacterales</taxon>
        <taxon>Roseobacteraceae</taxon>
        <taxon>Sagittula</taxon>
    </lineage>
</organism>
<dbReference type="PANTHER" id="PTHR43283:SF7">
    <property type="entry name" value="BETA-LACTAMASE-RELATED DOMAIN-CONTAINING PROTEIN"/>
    <property type="match status" value="1"/>
</dbReference>
<reference evidence="2 3" key="1">
    <citation type="submission" date="2006-06" db="EMBL/GenBank/DDBJ databases">
        <authorList>
            <person name="Moran M.A."/>
            <person name="Ferriera S."/>
            <person name="Johnson J."/>
            <person name="Kravitz S."/>
            <person name="Beeson K."/>
            <person name="Sutton G."/>
            <person name="Rogers Y.-H."/>
            <person name="Friedman R."/>
            <person name="Frazier M."/>
            <person name="Venter J.C."/>
        </authorList>
    </citation>
    <scope>NUCLEOTIDE SEQUENCE [LARGE SCALE GENOMIC DNA]</scope>
    <source>
        <strain evidence="2 3">E-37</strain>
    </source>
</reference>
<feature type="domain" description="Beta-lactamase-related" evidence="1">
    <location>
        <begin position="44"/>
        <end position="305"/>
    </location>
</feature>
<evidence type="ECO:0000313" key="2">
    <source>
        <dbReference type="EMBL" id="EBA10247.1"/>
    </source>
</evidence>
<evidence type="ECO:0000259" key="1">
    <source>
        <dbReference type="Pfam" id="PF00144"/>
    </source>
</evidence>
<gene>
    <name evidence="2" type="ORF">SSE37_19617</name>
</gene>
<dbReference type="InterPro" id="IPR012338">
    <property type="entry name" value="Beta-lactam/transpept-like"/>
</dbReference>
<dbReference type="RefSeq" id="WP_005854931.1">
    <property type="nucleotide sequence ID" value="NZ_AAYA01000001.1"/>
</dbReference>
<dbReference type="AlphaFoldDB" id="A3JXL1"/>
<proteinExistence type="predicted"/>
<dbReference type="Proteomes" id="UP000005713">
    <property type="component" value="Unassembled WGS sequence"/>
</dbReference>
<dbReference type="SUPFAM" id="SSF56601">
    <property type="entry name" value="beta-lactamase/transpeptidase-like"/>
    <property type="match status" value="1"/>
</dbReference>
<comment type="caution">
    <text evidence="2">The sequence shown here is derived from an EMBL/GenBank/DDBJ whole genome shotgun (WGS) entry which is preliminary data.</text>
</comment>